<accession>A0A3N4JT93</accession>
<dbReference type="OrthoDB" id="5500361at2759"/>
<name>A0A3N4JT93_9PEZI</name>
<proteinExistence type="predicted"/>
<dbReference type="Proteomes" id="UP000276215">
    <property type="component" value="Unassembled WGS sequence"/>
</dbReference>
<sequence length="347" mass="38614">MAVIEFIEMCKEIEEIHSMDYSYECLGLTTPITPNLINREKPLPTTIEILTSSPQLPASSISTGILDSDMQELDIEKQELEQLSEEVDMLHSYLQDKIQCYEQLKYKVVELSHKLDGVVSNGNLVQNLVPSKEKLYKICEEVIQVTPTILGEAEITGYGTSSTCSSLLQQDLTQATLPLDIQFDTTQGISYYDKNDQKPCDCTALTSNGPCMASSSCSATPLSPISKSLGTSKDKIYITGMPYSPISQVKKVLGAAPISIQLRHIRNISWIDGYILEILVDPNHVDRMKNRISKYSEYYVTTTFDPLSPNSFNWEGKVLPESKELILKINFVERLAASVASSSQSTT</sequence>
<reference evidence="1 2" key="1">
    <citation type="journal article" date="2018" name="Nat. Ecol. Evol.">
        <title>Pezizomycetes genomes reveal the molecular basis of ectomycorrhizal truffle lifestyle.</title>
        <authorList>
            <person name="Murat C."/>
            <person name="Payen T."/>
            <person name="Noel B."/>
            <person name="Kuo A."/>
            <person name="Morin E."/>
            <person name="Chen J."/>
            <person name="Kohler A."/>
            <person name="Krizsan K."/>
            <person name="Balestrini R."/>
            <person name="Da Silva C."/>
            <person name="Montanini B."/>
            <person name="Hainaut M."/>
            <person name="Levati E."/>
            <person name="Barry K.W."/>
            <person name="Belfiori B."/>
            <person name="Cichocki N."/>
            <person name="Clum A."/>
            <person name="Dockter R.B."/>
            <person name="Fauchery L."/>
            <person name="Guy J."/>
            <person name="Iotti M."/>
            <person name="Le Tacon F."/>
            <person name="Lindquist E.A."/>
            <person name="Lipzen A."/>
            <person name="Malagnac F."/>
            <person name="Mello A."/>
            <person name="Molinier V."/>
            <person name="Miyauchi S."/>
            <person name="Poulain J."/>
            <person name="Riccioni C."/>
            <person name="Rubini A."/>
            <person name="Sitrit Y."/>
            <person name="Splivallo R."/>
            <person name="Traeger S."/>
            <person name="Wang M."/>
            <person name="Zifcakova L."/>
            <person name="Wipf D."/>
            <person name="Zambonelli A."/>
            <person name="Paolocci F."/>
            <person name="Nowrousian M."/>
            <person name="Ottonello S."/>
            <person name="Baldrian P."/>
            <person name="Spatafora J.W."/>
            <person name="Henrissat B."/>
            <person name="Nagy L.G."/>
            <person name="Aury J.M."/>
            <person name="Wincker P."/>
            <person name="Grigoriev I.V."/>
            <person name="Bonfante P."/>
            <person name="Martin F.M."/>
        </authorList>
    </citation>
    <scope>NUCLEOTIDE SEQUENCE [LARGE SCALE GENOMIC DNA]</scope>
    <source>
        <strain evidence="1 2">120613-1</strain>
    </source>
</reference>
<evidence type="ECO:0000313" key="1">
    <source>
        <dbReference type="EMBL" id="RPB00239.1"/>
    </source>
</evidence>
<dbReference type="EMBL" id="ML120382">
    <property type="protein sequence ID" value="RPB00239.1"/>
    <property type="molecule type" value="Genomic_DNA"/>
</dbReference>
<protein>
    <submittedName>
        <fullName evidence="1">Uncharacterized protein</fullName>
    </submittedName>
</protein>
<dbReference type="AlphaFoldDB" id="A0A3N4JT93"/>
<keyword evidence="2" id="KW-1185">Reference proteome</keyword>
<gene>
    <name evidence="1" type="ORF">L873DRAFT_1789164</name>
</gene>
<evidence type="ECO:0000313" key="2">
    <source>
        <dbReference type="Proteomes" id="UP000276215"/>
    </source>
</evidence>
<dbReference type="STRING" id="1336337.A0A3N4JT93"/>
<organism evidence="1 2">
    <name type="scientific">Choiromyces venosus 120613-1</name>
    <dbReference type="NCBI Taxonomy" id="1336337"/>
    <lineage>
        <taxon>Eukaryota</taxon>
        <taxon>Fungi</taxon>
        <taxon>Dikarya</taxon>
        <taxon>Ascomycota</taxon>
        <taxon>Pezizomycotina</taxon>
        <taxon>Pezizomycetes</taxon>
        <taxon>Pezizales</taxon>
        <taxon>Tuberaceae</taxon>
        <taxon>Choiromyces</taxon>
    </lineage>
</organism>